<reference evidence="8" key="1">
    <citation type="journal article" date="2020" name="mSystems">
        <title>Genome- and Community-Level Interaction Insights into Carbon Utilization and Element Cycling Functions of Hydrothermarchaeota in Hydrothermal Sediment.</title>
        <authorList>
            <person name="Zhou Z."/>
            <person name="Liu Y."/>
            <person name="Xu W."/>
            <person name="Pan J."/>
            <person name="Luo Z.H."/>
            <person name="Li M."/>
        </authorList>
    </citation>
    <scope>NUCLEOTIDE SEQUENCE [LARGE SCALE GENOMIC DNA]</scope>
    <source>
        <strain evidence="8">SpSt-114</strain>
    </source>
</reference>
<keyword evidence="2" id="KW-0229">DNA integration</keyword>
<dbReference type="InterPro" id="IPR013762">
    <property type="entry name" value="Integrase-like_cat_sf"/>
</dbReference>
<organism evidence="8">
    <name type="scientific">Thermocrinis ruber</name>
    <dbReference type="NCBI Taxonomy" id="75906"/>
    <lineage>
        <taxon>Bacteria</taxon>
        <taxon>Pseudomonadati</taxon>
        <taxon>Aquificota</taxon>
        <taxon>Aquificia</taxon>
        <taxon>Aquificales</taxon>
        <taxon>Aquificaceae</taxon>
        <taxon>Thermocrinis</taxon>
    </lineage>
</organism>
<evidence type="ECO:0000256" key="1">
    <source>
        <dbReference type="ARBA" id="ARBA00022829"/>
    </source>
</evidence>
<dbReference type="Gene3D" id="1.10.150.130">
    <property type="match status" value="1"/>
</dbReference>
<dbReference type="GO" id="GO:0003677">
    <property type="term" value="F:DNA binding"/>
    <property type="evidence" value="ECO:0007669"/>
    <property type="project" value="UniProtKB-UniRule"/>
</dbReference>
<keyword evidence="4" id="KW-0233">DNA recombination</keyword>
<dbReference type="EMBL" id="DSAC01000017">
    <property type="protein sequence ID" value="HHO73277.1"/>
    <property type="molecule type" value="Genomic_DNA"/>
</dbReference>
<dbReference type="Gene3D" id="1.10.443.10">
    <property type="entry name" value="Intergrase catalytic core"/>
    <property type="match status" value="1"/>
</dbReference>
<evidence type="ECO:0000259" key="7">
    <source>
        <dbReference type="PROSITE" id="PS51900"/>
    </source>
</evidence>
<dbReference type="InterPro" id="IPR002104">
    <property type="entry name" value="Integrase_catalytic"/>
</dbReference>
<dbReference type="Pfam" id="PF02899">
    <property type="entry name" value="Phage_int_SAM_1"/>
    <property type="match status" value="1"/>
</dbReference>
<dbReference type="CDD" id="cd00397">
    <property type="entry name" value="DNA_BRE_C"/>
    <property type="match status" value="1"/>
</dbReference>
<proteinExistence type="predicted"/>
<evidence type="ECO:0000259" key="6">
    <source>
        <dbReference type="PROSITE" id="PS51898"/>
    </source>
</evidence>
<gene>
    <name evidence="8" type="ORF">ENN04_01395</name>
</gene>
<dbReference type="GO" id="GO:0007059">
    <property type="term" value="P:chromosome segregation"/>
    <property type="evidence" value="ECO:0007669"/>
    <property type="project" value="UniProtKB-KW"/>
</dbReference>
<dbReference type="PANTHER" id="PTHR30349:SF81">
    <property type="entry name" value="TYROSINE RECOMBINASE XERC"/>
    <property type="match status" value="1"/>
</dbReference>
<dbReference type="GO" id="GO:0006310">
    <property type="term" value="P:DNA recombination"/>
    <property type="evidence" value="ECO:0007669"/>
    <property type="project" value="UniProtKB-KW"/>
</dbReference>
<dbReference type="PANTHER" id="PTHR30349">
    <property type="entry name" value="PHAGE INTEGRASE-RELATED"/>
    <property type="match status" value="1"/>
</dbReference>
<dbReference type="InterPro" id="IPR011010">
    <property type="entry name" value="DNA_brk_join_enz"/>
</dbReference>
<evidence type="ECO:0000256" key="3">
    <source>
        <dbReference type="ARBA" id="ARBA00023125"/>
    </source>
</evidence>
<keyword evidence="1" id="KW-0159">Chromosome partition</keyword>
<accession>A0A7C5X221</accession>
<sequence length="288" mass="33949">MELLELWKKHLEKTKSERTTITYLNAINSFLKKLQLPNHKLVEVSSADLYQYADSSELSPASLLTHFSALRHFYRFLARRGYIEKEKYSEIEETIEDIKEDYGLKVIHRKPKALSKSELEEIFQKVKGSKYENVYKLFLYSGVRLSEYKNLSSEHFFLDKSGIYWLHLPAEITKRKKERIAPLIGPTKEETFRFTQELSLWLEDYDANLKVKAGSLQVYTNRLSKRLGIDFSLHSFRHTYITNLINQGFPAELVKEFAGHANVKTTIDIYYRFNQERAKALVDEFLKR</sequence>
<name>A0A7C5X221_9AQUI</name>
<dbReference type="InterPro" id="IPR004107">
    <property type="entry name" value="Integrase_SAM-like_N"/>
</dbReference>
<dbReference type="InterPro" id="IPR044068">
    <property type="entry name" value="CB"/>
</dbReference>
<evidence type="ECO:0000256" key="5">
    <source>
        <dbReference type="PROSITE-ProRule" id="PRU01248"/>
    </source>
</evidence>
<protein>
    <submittedName>
        <fullName evidence="8">Integrase</fullName>
    </submittedName>
</protein>
<feature type="domain" description="Core-binding (CB)" evidence="7">
    <location>
        <begin position="1"/>
        <end position="78"/>
    </location>
</feature>
<dbReference type="Pfam" id="PF00589">
    <property type="entry name" value="Phage_integrase"/>
    <property type="match status" value="1"/>
</dbReference>
<dbReference type="InterPro" id="IPR050090">
    <property type="entry name" value="Tyrosine_recombinase_XerCD"/>
</dbReference>
<dbReference type="PROSITE" id="PS51898">
    <property type="entry name" value="TYR_RECOMBINASE"/>
    <property type="match status" value="1"/>
</dbReference>
<evidence type="ECO:0000256" key="4">
    <source>
        <dbReference type="ARBA" id="ARBA00023172"/>
    </source>
</evidence>
<dbReference type="GO" id="GO:0015074">
    <property type="term" value="P:DNA integration"/>
    <property type="evidence" value="ECO:0007669"/>
    <property type="project" value="UniProtKB-KW"/>
</dbReference>
<feature type="domain" description="Tyr recombinase" evidence="6">
    <location>
        <begin position="109"/>
        <end position="283"/>
    </location>
</feature>
<keyword evidence="3 5" id="KW-0238">DNA-binding</keyword>
<dbReference type="PROSITE" id="PS51900">
    <property type="entry name" value="CB"/>
    <property type="match status" value="1"/>
</dbReference>
<dbReference type="InterPro" id="IPR010998">
    <property type="entry name" value="Integrase_recombinase_N"/>
</dbReference>
<evidence type="ECO:0000313" key="8">
    <source>
        <dbReference type="EMBL" id="HHO73277.1"/>
    </source>
</evidence>
<dbReference type="AlphaFoldDB" id="A0A7C5X221"/>
<evidence type="ECO:0000256" key="2">
    <source>
        <dbReference type="ARBA" id="ARBA00022908"/>
    </source>
</evidence>
<dbReference type="SUPFAM" id="SSF56349">
    <property type="entry name" value="DNA breaking-rejoining enzymes"/>
    <property type="match status" value="1"/>
</dbReference>
<comment type="caution">
    <text evidence="8">The sequence shown here is derived from an EMBL/GenBank/DDBJ whole genome shotgun (WGS) entry which is preliminary data.</text>
</comment>